<dbReference type="Proteomes" id="UP001497516">
    <property type="component" value="Chromosome 1"/>
</dbReference>
<evidence type="ECO:0008006" key="3">
    <source>
        <dbReference type="Google" id="ProtNLM"/>
    </source>
</evidence>
<keyword evidence="2" id="KW-1185">Reference proteome</keyword>
<organism evidence="1 2">
    <name type="scientific">Linum trigynum</name>
    <dbReference type="NCBI Taxonomy" id="586398"/>
    <lineage>
        <taxon>Eukaryota</taxon>
        <taxon>Viridiplantae</taxon>
        <taxon>Streptophyta</taxon>
        <taxon>Embryophyta</taxon>
        <taxon>Tracheophyta</taxon>
        <taxon>Spermatophyta</taxon>
        <taxon>Magnoliopsida</taxon>
        <taxon>eudicotyledons</taxon>
        <taxon>Gunneridae</taxon>
        <taxon>Pentapetalae</taxon>
        <taxon>rosids</taxon>
        <taxon>fabids</taxon>
        <taxon>Malpighiales</taxon>
        <taxon>Linaceae</taxon>
        <taxon>Linum</taxon>
    </lineage>
</organism>
<evidence type="ECO:0000313" key="1">
    <source>
        <dbReference type="EMBL" id="CAL1355213.1"/>
    </source>
</evidence>
<sequence length="129" mass="14721">MEHLFLDCPVARALRGAAGLEHIGESLPRHTFPLFLKKLMALLDQPALFLAIVAILWRIWRSSNWVVFEGKQYGITTLMRHFTQQYEEWVRLPVDIPLQAHAPAAHQSIREDSSVVIIGWDGATRRGSH</sequence>
<dbReference type="EMBL" id="OZ034813">
    <property type="protein sequence ID" value="CAL1355213.1"/>
    <property type="molecule type" value="Genomic_DNA"/>
</dbReference>
<proteinExistence type="predicted"/>
<dbReference type="AlphaFoldDB" id="A0AAV2CF99"/>
<gene>
    <name evidence="1" type="ORF">LTRI10_LOCUS2986</name>
</gene>
<protein>
    <recommendedName>
        <fullName evidence="3">Reverse transcriptase zinc-binding domain-containing protein</fullName>
    </recommendedName>
</protein>
<evidence type="ECO:0000313" key="2">
    <source>
        <dbReference type="Proteomes" id="UP001497516"/>
    </source>
</evidence>
<name>A0AAV2CF99_9ROSI</name>
<reference evidence="1 2" key="1">
    <citation type="submission" date="2024-04" db="EMBL/GenBank/DDBJ databases">
        <authorList>
            <person name="Fracassetti M."/>
        </authorList>
    </citation>
    <scope>NUCLEOTIDE SEQUENCE [LARGE SCALE GENOMIC DNA]</scope>
</reference>
<accession>A0AAV2CF99</accession>